<keyword evidence="10" id="KW-0342">GTP-binding</keyword>
<dbReference type="STRING" id="451379.A0A0N5AGC9"/>
<dbReference type="SUPFAM" id="SSF52540">
    <property type="entry name" value="P-loop containing nucleoside triphosphate hydrolases"/>
    <property type="match status" value="1"/>
</dbReference>
<evidence type="ECO:0000256" key="7">
    <source>
        <dbReference type="ARBA" id="ARBA00022824"/>
    </source>
</evidence>
<dbReference type="InterPro" id="IPR024156">
    <property type="entry name" value="Small_GTPase_ARF"/>
</dbReference>
<keyword evidence="7" id="KW-0256">Endoplasmic reticulum</keyword>
<feature type="transmembrane region" description="Helical" evidence="14">
    <location>
        <begin position="66"/>
        <end position="85"/>
    </location>
</feature>
<evidence type="ECO:0000256" key="13">
    <source>
        <dbReference type="ARBA" id="ARBA00023274"/>
    </source>
</evidence>
<dbReference type="InterPro" id="IPR027417">
    <property type="entry name" value="P-loop_NTPase"/>
</dbReference>
<evidence type="ECO:0000256" key="5">
    <source>
        <dbReference type="ARBA" id="ARBA00022692"/>
    </source>
</evidence>
<comment type="subcellular location">
    <subcellularLocation>
        <location evidence="1">Endoplasmic reticulum membrane</location>
        <topology evidence="1">Single-pass membrane protein</topology>
    </subcellularLocation>
</comment>
<dbReference type="PANTHER" id="PTHR11711">
    <property type="entry name" value="ADP RIBOSYLATION FACTOR-RELATED"/>
    <property type="match status" value="1"/>
</dbReference>
<dbReference type="WBParaSite" id="SMUV_0000337201-mRNA-1">
    <property type="protein sequence ID" value="SMUV_0000337201-mRNA-1"/>
    <property type="gene ID" value="SMUV_0000337201"/>
</dbReference>
<evidence type="ECO:0000256" key="12">
    <source>
        <dbReference type="ARBA" id="ARBA00023170"/>
    </source>
</evidence>
<dbReference type="GO" id="GO:0005840">
    <property type="term" value="C:ribosome"/>
    <property type="evidence" value="ECO:0007669"/>
    <property type="project" value="UniProtKB-KW"/>
</dbReference>
<protein>
    <recommendedName>
        <fullName evidence="4">Signal recognition particle receptor subunit beta</fullName>
    </recommendedName>
</protein>
<sequence length="302" mass="34134">MPPKSKYIIVQLASVISGTTRIWIRERTAPKAEGIFFDPATFLYATLFLVGREVLFEEVKKVKVQVWTPIAAAVIAVILTILFLFRRLGSKKRILILGLNDAGKTVLFSKLINKNLNFETYTSLKANEFDEYKNIYGQEISLVDYPGAQRLRKHLFINYFGKERRNIKGVVFVVDSATFNKKASDVAEFLYDVLREIKDGSSLLVACNKQDSQLAKSSQAIKTTLEREIGLINSSRSSALQSTAGNESRNILTTSGRNFQWSDLPKIKIDFLDCCINKEYRAENGEILSSDIVRKWIDGIKA</sequence>
<keyword evidence="9 14" id="KW-1133">Transmembrane helix</keyword>
<keyword evidence="5 14" id="KW-0812">Transmembrane</keyword>
<dbReference type="SMART" id="SM00177">
    <property type="entry name" value="ARF"/>
    <property type="match status" value="1"/>
</dbReference>
<dbReference type="InterPro" id="IPR019009">
    <property type="entry name" value="SRP_receptor_beta_su"/>
</dbReference>
<keyword evidence="11 14" id="KW-0472">Membrane</keyword>
<comment type="similarity">
    <text evidence="3">Belongs to the bacterial ribosomal protein bL33 family.</text>
</comment>
<evidence type="ECO:0000256" key="3">
    <source>
        <dbReference type="ARBA" id="ARBA00007596"/>
    </source>
</evidence>
<dbReference type="GO" id="GO:0005525">
    <property type="term" value="F:GTP binding"/>
    <property type="evidence" value="ECO:0007669"/>
    <property type="project" value="UniProtKB-KW"/>
</dbReference>
<evidence type="ECO:0000313" key="16">
    <source>
        <dbReference type="WBParaSite" id="SMUV_0000337201-mRNA-1"/>
    </source>
</evidence>
<evidence type="ECO:0000256" key="9">
    <source>
        <dbReference type="ARBA" id="ARBA00022989"/>
    </source>
</evidence>
<feature type="transmembrane region" description="Helical" evidence="14">
    <location>
        <begin position="36"/>
        <end position="54"/>
    </location>
</feature>
<keyword evidence="12" id="KW-0675">Receptor</keyword>
<comment type="similarity">
    <text evidence="2">Belongs to the SRP receptor beta subunit family.</text>
</comment>
<evidence type="ECO:0000256" key="2">
    <source>
        <dbReference type="ARBA" id="ARBA00005619"/>
    </source>
</evidence>
<feature type="transmembrane region" description="Helical" evidence="14">
    <location>
        <begin position="6"/>
        <end position="24"/>
    </location>
</feature>
<dbReference type="Pfam" id="PF09439">
    <property type="entry name" value="SRPRB"/>
    <property type="match status" value="1"/>
</dbReference>
<keyword evidence="6" id="KW-0547">Nucleotide-binding</keyword>
<dbReference type="AlphaFoldDB" id="A0A0N5AGC9"/>
<dbReference type="Gene3D" id="2.20.28.120">
    <property type="entry name" value="Ribosomal protein L33"/>
    <property type="match status" value="1"/>
</dbReference>
<evidence type="ECO:0000256" key="11">
    <source>
        <dbReference type="ARBA" id="ARBA00023136"/>
    </source>
</evidence>
<evidence type="ECO:0000256" key="10">
    <source>
        <dbReference type="ARBA" id="ARBA00023134"/>
    </source>
</evidence>
<dbReference type="GO" id="GO:1990904">
    <property type="term" value="C:ribonucleoprotein complex"/>
    <property type="evidence" value="ECO:0007669"/>
    <property type="project" value="UniProtKB-KW"/>
</dbReference>
<dbReference type="InterPro" id="IPR038584">
    <property type="entry name" value="Ribosomal_bL33_sf"/>
</dbReference>
<name>A0A0N5AGC9_9BILA</name>
<reference evidence="16" key="1">
    <citation type="submission" date="2017-02" db="UniProtKB">
        <authorList>
            <consortium name="WormBaseParasite"/>
        </authorList>
    </citation>
    <scope>IDENTIFICATION</scope>
</reference>
<keyword evidence="13" id="KW-0687">Ribonucleoprotein</keyword>
<dbReference type="Proteomes" id="UP000046393">
    <property type="component" value="Unplaced"/>
</dbReference>
<keyword evidence="8" id="KW-0689">Ribosomal protein</keyword>
<keyword evidence="15" id="KW-1185">Reference proteome</keyword>
<evidence type="ECO:0000256" key="14">
    <source>
        <dbReference type="SAM" id="Phobius"/>
    </source>
</evidence>
<organism evidence="15 16">
    <name type="scientific">Syphacia muris</name>
    <dbReference type="NCBI Taxonomy" id="451379"/>
    <lineage>
        <taxon>Eukaryota</taxon>
        <taxon>Metazoa</taxon>
        <taxon>Ecdysozoa</taxon>
        <taxon>Nematoda</taxon>
        <taxon>Chromadorea</taxon>
        <taxon>Rhabditida</taxon>
        <taxon>Spirurina</taxon>
        <taxon>Oxyuridomorpha</taxon>
        <taxon>Oxyuroidea</taxon>
        <taxon>Oxyuridae</taxon>
        <taxon>Syphacia</taxon>
    </lineage>
</organism>
<evidence type="ECO:0000256" key="6">
    <source>
        <dbReference type="ARBA" id="ARBA00022741"/>
    </source>
</evidence>
<evidence type="ECO:0000313" key="15">
    <source>
        <dbReference type="Proteomes" id="UP000046393"/>
    </source>
</evidence>
<proteinExistence type="inferred from homology"/>
<dbReference type="Gene3D" id="3.40.50.300">
    <property type="entry name" value="P-loop containing nucleotide triphosphate hydrolases"/>
    <property type="match status" value="1"/>
</dbReference>
<dbReference type="GO" id="GO:0005789">
    <property type="term" value="C:endoplasmic reticulum membrane"/>
    <property type="evidence" value="ECO:0007669"/>
    <property type="project" value="UniProtKB-SubCell"/>
</dbReference>
<evidence type="ECO:0000256" key="1">
    <source>
        <dbReference type="ARBA" id="ARBA00004389"/>
    </source>
</evidence>
<accession>A0A0N5AGC9</accession>
<evidence type="ECO:0000256" key="8">
    <source>
        <dbReference type="ARBA" id="ARBA00022980"/>
    </source>
</evidence>
<evidence type="ECO:0000256" key="4">
    <source>
        <dbReference type="ARBA" id="ARBA00020256"/>
    </source>
</evidence>